<dbReference type="RefSeq" id="WP_204024067.1">
    <property type="nucleotide sequence ID" value="NZ_BOOW01000012.1"/>
</dbReference>
<gene>
    <name evidence="1" type="ORF">Ssi02_20610</name>
</gene>
<evidence type="ECO:0000313" key="1">
    <source>
        <dbReference type="EMBL" id="GII91830.1"/>
    </source>
</evidence>
<name>A0A919V4D1_9ACTN</name>
<dbReference type="Proteomes" id="UP000606172">
    <property type="component" value="Unassembled WGS sequence"/>
</dbReference>
<reference evidence="1" key="1">
    <citation type="submission" date="2021-01" db="EMBL/GenBank/DDBJ databases">
        <title>Whole genome shotgun sequence of Sinosporangium siamense NBRC 109515.</title>
        <authorList>
            <person name="Komaki H."/>
            <person name="Tamura T."/>
        </authorList>
    </citation>
    <scope>NUCLEOTIDE SEQUENCE</scope>
    <source>
        <strain evidence="1">NBRC 109515</strain>
    </source>
</reference>
<proteinExistence type="predicted"/>
<accession>A0A919V4D1</accession>
<dbReference type="AlphaFoldDB" id="A0A919V4D1"/>
<organism evidence="1 2">
    <name type="scientific">Sinosporangium siamense</name>
    <dbReference type="NCBI Taxonomy" id="1367973"/>
    <lineage>
        <taxon>Bacteria</taxon>
        <taxon>Bacillati</taxon>
        <taxon>Actinomycetota</taxon>
        <taxon>Actinomycetes</taxon>
        <taxon>Streptosporangiales</taxon>
        <taxon>Streptosporangiaceae</taxon>
        <taxon>Sinosporangium</taxon>
    </lineage>
</organism>
<protein>
    <submittedName>
        <fullName evidence="1">Uncharacterized protein</fullName>
    </submittedName>
</protein>
<evidence type="ECO:0000313" key="2">
    <source>
        <dbReference type="Proteomes" id="UP000606172"/>
    </source>
</evidence>
<dbReference type="EMBL" id="BOOW01000012">
    <property type="protein sequence ID" value="GII91830.1"/>
    <property type="molecule type" value="Genomic_DNA"/>
</dbReference>
<keyword evidence="2" id="KW-1185">Reference proteome</keyword>
<comment type="caution">
    <text evidence="1">The sequence shown here is derived from an EMBL/GenBank/DDBJ whole genome shotgun (WGS) entry which is preliminary data.</text>
</comment>
<sequence length="102" mass="11719">MAERMVPNPRHAKLKLLLMEADNWARDVRQAYQPASSAMRSGKVWTGPTATRWGDELEDRHHRLRRLAQHLSNAIEDELRRHPAMVTESQAEAIRRELGGNA</sequence>